<dbReference type="PROSITE" id="PS00514">
    <property type="entry name" value="FIBRINOGEN_C_1"/>
    <property type="match status" value="1"/>
</dbReference>
<dbReference type="PANTHER" id="PTHR19143:SF444">
    <property type="entry name" value="PROTEIN SCABROUS"/>
    <property type="match status" value="1"/>
</dbReference>
<dbReference type="InterPro" id="IPR020837">
    <property type="entry name" value="Fibrinogen_CS"/>
</dbReference>
<keyword evidence="1" id="KW-1015">Disulfide bond</keyword>
<name>A0ABQ9FD06_TEGGR</name>
<feature type="domain" description="Fibrinogen C-terminal" evidence="2">
    <location>
        <begin position="1"/>
        <end position="179"/>
    </location>
</feature>
<dbReference type="EMBL" id="JARBDR010000337">
    <property type="protein sequence ID" value="KAJ8315194.1"/>
    <property type="molecule type" value="Genomic_DNA"/>
</dbReference>
<evidence type="ECO:0000256" key="1">
    <source>
        <dbReference type="ARBA" id="ARBA00023157"/>
    </source>
</evidence>
<gene>
    <name evidence="3" type="ORF">KUTeg_007344</name>
</gene>
<evidence type="ECO:0000313" key="3">
    <source>
        <dbReference type="EMBL" id="KAJ8315194.1"/>
    </source>
</evidence>
<dbReference type="InterPro" id="IPR002181">
    <property type="entry name" value="Fibrinogen_a/b/g_C_dom"/>
</dbReference>
<dbReference type="PROSITE" id="PS51406">
    <property type="entry name" value="FIBRINOGEN_C_2"/>
    <property type="match status" value="1"/>
</dbReference>
<organism evidence="3 4">
    <name type="scientific">Tegillarca granosa</name>
    <name type="common">Malaysian cockle</name>
    <name type="synonym">Anadara granosa</name>
    <dbReference type="NCBI Taxonomy" id="220873"/>
    <lineage>
        <taxon>Eukaryota</taxon>
        <taxon>Metazoa</taxon>
        <taxon>Spiralia</taxon>
        <taxon>Lophotrochozoa</taxon>
        <taxon>Mollusca</taxon>
        <taxon>Bivalvia</taxon>
        <taxon>Autobranchia</taxon>
        <taxon>Pteriomorphia</taxon>
        <taxon>Arcoida</taxon>
        <taxon>Arcoidea</taxon>
        <taxon>Arcidae</taxon>
        <taxon>Tegillarca</taxon>
    </lineage>
</organism>
<accession>A0ABQ9FD06</accession>
<dbReference type="CDD" id="cd00087">
    <property type="entry name" value="FReD"/>
    <property type="match status" value="1"/>
</dbReference>
<dbReference type="Pfam" id="PF00147">
    <property type="entry name" value="Fibrinogen_C"/>
    <property type="match status" value="1"/>
</dbReference>
<dbReference type="InterPro" id="IPR036056">
    <property type="entry name" value="Fibrinogen-like_C"/>
</dbReference>
<reference evidence="3 4" key="1">
    <citation type="submission" date="2022-12" db="EMBL/GenBank/DDBJ databases">
        <title>Chromosome-level genome of Tegillarca granosa.</title>
        <authorList>
            <person name="Kim J."/>
        </authorList>
    </citation>
    <scope>NUCLEOTIDE SEQUENCE [LARGE SCALE GENOMIC DNA]</scope>
    <source>
        <strain evidence="3">Teg-2019</strain>
        <tissue evidence="3">Adductor muscle</tissue>
    </source>
</reference>
<dbReference type="InterPro" id="IPR014716">
    <property type="entry name" value="Fibrinogen_a/b/g_C_1"/>
</dbReference>
<evidence type="ECO:0000313" key="4">
    <source>
        <dbReference type="Proteomes" id="UP001217089"/>
    </source>
</evidence>
<dbReference type="SMART" id="SM00186">
    <property type="entry name" value="FBG"/>
    <property type="match status" value="1"/>
</dbReference>
<dbReference type="Proteomes" id="UP001217089">
    <property type="component" value="Unassembled WGS sequence"/>
</dbReference>
<evidence type="ECO:0000259" key="2">
    <source>
        <dbReference type="PROSITE" id="PS51406"/>
    </source>
</evidence>
<dbReference type="SUPFAM" id="SSF56496">
    <property type="entry name" value="Fibrinogen C-terminal domain-like"/>
    <property type="match status" value="1"/>
</dbReference>
<dbReference type="InterPro" id="IPR050373">
    <property type="entry name" value="Fibrinogen_C-term_domain"/>
</dbReference>
<dbReference type="PANTHER" id="PTHR19143">
    <property type="entry name" value="FIBRINOGEN/TENASCIN/ANGIOPOEITIN"/>
    <property type="match status" value="1"/>
</dbReference>
<proteinExistence type="predicted"/>
<keyword evidence="4" id="KW-1185">Reference proteome</keyword>
<dbReference type="Gene3D" id="3.90.215.10">
    <property type="entry name" value="Gamma Fibrinogen, chain A, domain 1"/>
    <property type="match status" value="1"/>
</dbReference>
<sequence length="179" mass="20672">MKCVFQRRIDGSTNFYRNWNSFVSGFGNISHEFWLGLDKIYELTSSANYSLRFDLEDHDGVWKYAIYSNFRLGDASAKYNLQYDGYSGTAGTNLDNLFFVWVFSGDALAYTKGCSFSTYDNDINSCSALYGGGWWYSSCHNANLNGYYGDVSFGRGLNWKQWHGHYYSLKTTEMKIRRI</sequence>
<protein>
    <recommendedName>
        <fullName evidence="2">Fibrinogen C-terminal domain-containing protein</fullName>
    </recommendedName>
</protein>
<comment type="caution">
    <text evidence="3">The sequence shown here is derived from an EMBL/GenBank/DDBJ whole genome shotgun (WGS) entry which is preliminary data.</text>
</comment>